<evidence type="ECO:0000313" key="3">
    <source>
        <dbReference type="Proteomes" id="UP001249851"/>
    </source>
</evidence>
<reference evidence="2" key="2">
    <citation type="journal article" date="2023" name="Science">
        <title>Genomic signatures of disease resistance in endangered staghorn corals.</title>
        <authorList>
            <person name="Vollmer S.V."/>
            <person name="Selwyn J.D."/>
            <person name="Despard B.A."/>
            <person name="Roesel C.L."/>
        </authorList>
    </citation>
    <scope>NUCLEOTIDE SEQUENCE</scope>
    <source>
        <strain evidence="2">K2</strain>
    </source>
</reference>
<keyword evidence="3" id="KW-1185">Reference proteome</keyword>
<dbReference type="Proteomes" id="UP001249851">
    <property type="component" value="Unassembled WGS sequence"/>
</dbReference>
<name>A0AAD9PRR8_ACRCE</name>
<proteinExistence type="predicted"/>
<feature type="compositionally biased region" description="Polar residues" evidence="1">
    <location>
        <begin position="1"/>
        <end position="12"/>
    </location>
</feature>
<accession>A0AAD9PRR8</accession>
<gene>
    <name evidence="2" type="ORF">P5673_032063</name>
</gene>
<protein>
    <submittedName>
        <fullName evidence="2">Uncharacterized protein</fullName>
    </submittedName>
</protein>
<reference evidence="2" key="1">
    <citation type="journal article" date="2023" name="G3 (Bethesda)">
        <title>Whole genome assembly and annotation of the endangered Caribbean coral Acropora cervicornis.</title>
        <authorList>
            <person name="Selwyn J.D."/>
            <person name="Vollmer S.V."/>
        </authorList>
    </citation>
    <scope>NUCLEOTIDE SEQUENCE</scope>
    <source>
        <strain evidence="2">K2</strain>
    </source>
</reference>
<feature type="region of interest" description="Disordered" evidence="1">
    <location>
        <begin position="1"/>
        <end position="24"/>
    </location>
</feature>
<dbReference type="EMBL" id="JARQWQ010000164">
    <property type="protein sequence ID" value="KAK2547883.1"/>
    <property type="molecule type" value="Genomic_DNA"/>
</dbReference>
<organism evidence="2 3">
    <name type="scientific">Acropora cervicornis</name>
    <name type="common">Staghorn coral</name>
    <dbReference type="NCBI Taxonomy" id="6130"/>
    <lineage>
        <taxon>Eukaryota</taxon>
        <taxon>Metazoa</taxon>
        <taxon>Cnidaria</taxon>
        <taxon>Anthozoa</taxon>
        <taxon>Hexacorallia</taxon>
        <taxon>Scleractinia</taxon>
        <taxon>Astrocoeniina</taxon>
        <taxon>Acroporidae</taxon>
        <taxon>Acropora</taxon>
    </lineage>
</organism>
<dbReference type="AlphaFoldDB" id="A0AAD9PRR8"/>
<evidence type="ECO:0000313" key="2">
    <source>
        <dbReference type="EMBL" id="KAK2547883.1"/>
    </source>
</evidence>
<sequence>MEDCTSANQQKRCTYPPKMEEGKRKAAKRLKSVLKDGKKYAEELDVAFTKDETKATLTSQGRRPKTKLIEELLTPKVNNRNKTKYNNQKWLGALTTLQYDDVAIVADSLALLQTWKNIPDMVLSVNTSIKQQILLTAAKRNTN</sequence>
<comment type="caution">
    <text evidence="2">The sequence shown here is derived from an EMBL/GenBank/DDBJ whole genome shotgun (WGS) entry which is preliminary data.</text>
</comment>
<evidence type="ECO:0000256" key="1">
    <source>
        <dbReference type="SAM" id="MobiDB-lite"/>
    </source>
</evidence>